<dbReference type="PRINTS" id="PR00625">
    <property type="entry name" value="JDOMAIN"/>
</dbReference>
<evidence type="ECO:0000256" key="1">
    <source>
        <dbReference type="SAM" id="MobiDB-lite"/>
    </source>
</evidence>
<proteinExistence type="predicted"/>
<keyword evidence="4" id="KW-1185">Reference proteome</keyword>
<organism evidence="3 4">
    <name type="scientific">Streptoalloteichus tenebrarius (strain ATCC 17920 / DSM 40477 / JCM 4838 / CBS 697.72 / NBRC 16177 / NCIMB 11028 / NRRL B-12390 / A12253. 1 / ISP 5477)</name>
    <name type="common">Streptomyces tenebrarius</name>
    <dbReference type="NCBI Taxonomy" id="1933"/>
    <lineage>
        <taxon>Bacteria</taxon>
        <taxon>Bacillati</taxon>
        <taxon>Actinomycetota</taxon>
        <taxon>Actinomycetes</taxon>
        <taxon>Pseudonocardiales</taxon>
        <taxon>Pseudonocardiaceae</taxon>
        <taxon>Streptoalloteichus</taxon>
    </lineage>
</organism>
<evidence type="ECO:0000313" key="4">
    <source>
        <dbReference type="Proteomes" id="UP001205311"/>
    </source>
</evidence>
<gene>
    <name evidence="3" type="ORF">LX15_003704</name>
</gene>
<dbReference type="PANTHER" id="PTHR44240">
    <property type="entry name" value="DNAJ DOMAIN (PROKARYOTIC HEAT SHOCK PROTEIN)-RELATED"/>
    <property type="match status" value="1"/>
</dbReference>
<dbReference type="SUPFAM" id="SSF46565">
    <property type="entry name" value="Chaperone J-domain"/>
    <property type="match status" value="1"/>
</dbReference>
<feature type="region of interest" description="Disordered" evidence="1">
    <location>
        <begin position="67"/>
        <end position="145"/>
    </location>
</feature>
<dbReference type="Proteomes" id="UP001205311">
    <property type="component" value="Unassembled WGS sequence"/>
</dbReference>
<protein>
    <submittedName>
        <fullName evidence="3">Molecular chaperone DnaJ</fullName>
    </submittedName>
</protein>
<feature type="region of interest" description="Disordered" evidence="1">
    <location>
        <begin position="37"/>
        <end position="56"/>
    </location>
</feature>
<comment type="caution">
    <text evidence="3">The sequence shown here is derived from an EMBL/GenBank/DDBJ whole genome shotgun (WGS) entry which is preliminary data.</text>
</comment>
<name>A0ABT1HWT8_STRSD</name>
<feature type="compositionally biased region" description="Basic and acidic residues" evidence="1">
    <location>
        <begin position="1"/>
        <end position="13"/>
    </location>
</feature>
<dbReference type="Pfam" id="PF00226">
    <property type="entry name" value="DnaJ"/>
    <property type="match status" value="1"/>
</dbReference>
<dbReference type="EMBL" id="JAMTCP010000022">
    <property type="protein sequence ID" value="MCP2259993.1"/>
    <property type="molecule type" value="Genomic_DNA"/>
</dbReference>
<accession>A0ABT1HWT8</accession>
<dbReference type="InterPro" id="IPR001623">
    <property type="entry name" value="DnaJ_domain"/>
</dbReference>
<feature type="region of interest" description="Disordered" evidence="1">
    <location>
        <begin position="1"/>
        <end position="22"/>
    </location>
</feature>
<dbReference type="CDD" id="cd06257">
    <property type="entry name" value="DnaJ"/>
    <property type="match status" value="1"/>
</dbReference>
<evidence type="ECO:0000259" key="2">
    <source>
        <dbReference type="PROSITE" id="PS50076"/>
    </source>
</evidence>
<feature type="compositionally biased region" description="Basic and acidic residues" evidence="1">
    <location>
        <begin position="69"/>
        <end position="104"/>
    </location>
</feature>
<feature type="domain" description="J" evidence="2">
    <location>
        <begin position="11"/>
        <end position="80"/>
    </location>
</feature>
<dbReference type="Gene3D" id="1.10.287.110">
    <property type="entry name" value="DnaJ domain"/>
    <property type="match status" value="1"/>
</dbReference>
<reference evidence="3 4" key="1">
    <citation type="submission" date="2022-06" db="EMBL/GenBank/DDBJ databases">
        <title>Genomic Encyclopedia of Archaeal and Bacterial Type Strains, Phase II (KMG-II): from individual species to whole genera.</title>
        <authorList>
            <person name="Goeker M."/>
        </authorList>
    </citation>
    <scope>NUCLEOTIDE SEQUENCE [LARGE SCALE GENOMIC DNA]</scope>
    <source>
        <strain evidence="3 4">DSM 40477</strain>
    </source>
</reference>
<sequence>MTGSEDAHRRDPYEVLGVPSTASQEEIAHAYRSLVRRHHPDVGARGRNDEPADRDSLAEVVAAYAVLRDPARRADHDRRHPPVPERTQRAERTRRTQGTRRTEGTEPTEPTEPPERAGTAGAAGRPRSQEPPLRAGPVRWHGPAPHREIREIREVHEVDDGPSPFVDLVDLIRRRWFPLP</sequence>
<evidence type="ECO:0000313" key="3">
    <source>
        <dbReference type="EMBL" id="MCP2259993.1"/>
    </source>
</evidence>
<dbReference type="InterPro" id="IPR036869">
    <property type="entry name" value="J_dom_sf"/>
</dbReference>
<dbReference type="PROSITE" id="PS50076">
    <property type="entry name" value="DNAJ_2"/>
    <property type="match status" value="1"/>
</dbReference>
<feature type="compositionally biased region" description="Basic and acidic residues" evidence="1">
    <location>
        <begin position="40"/>
        <end position="56"/>
    </location>
</feature>
<dbReference type="PANTHER" id="PTHR44240:SF10">
    <property type="entry name" value="J DOMAIN-CONTAINING PROTEIN"/>
    <property type="match status" value="1"/>
</dbReference>
<feature type="compositionally biased region" description="Low complexity" evidence="1">
    <location>
        <begin position="116"/>
        <end position="126"/>
    </location>
</feature>
<dbReference type="InterPro" id="IPR052276">
    <property type="entry name" value="Diphthamide-biosynth_chaperone"/>
</dbReference>
<dbReference type="SMART" id="SM00271">
    <property type="entry name" value="DnaJ"/>
    <property type="match status" value="1"/>
</dbReference>